<proteinExistence type="predicted"/>
<dbReference type="InterPro" id="IPR036249">
    <property type="entry name" value="Thioredoxin-like_sf"/>
</dbReference>
<dbReference type="GO" id="GO:0006559">
    <property type="term" value="P:L-phenylalanine catabolic process"/>
    <property type="evidence" value="ECO:0007669"/>
    <property type="project" value="TreeGrafter"/>
</dbReference>
<dbReference type="Proteomes" id="UP000244810">
    <property type="component" value="Unassembled WGS sequence"/>
</dbReference>
<name>A0A2T7URW0_9RHOB</name>
<dbReference type="Gene3D" id="1.20.1050.10">
    <property type="match status" value="1"/>
</dbReference>
<dbReference type="PROSITE" id="PS50404">
    <property type="entry name" value="GST_NTER"/>
    <property type="match status" value="1"/>
</dbReference>
<dbReference type="GO" id="GO:0006749">
    <property type="term" value="P:glutathione metabolic process"/>
    <property type="evidence" value="ECO:0007669"/>
    <property type="project" value="TreeGrafter"/>
</dbReference>
<gene>
    <name evidence="2" type="ORF">DDE23_10980</name>
</gene>
<dbReference type="OrthoDB" id="9799538at2"/>
<dbReference type="Gene3D" id="3.40.30.10">
    <property type="entry name" value="Glutaredoxin"/>
    <property type="match status" value="1"/>
</dbReference>
<dbReference type="PANTHER" id="PTHR42673:SF4">
    <property type="entry name" value="MALEYLACETOACETATE ISOMERASE"/>
    <property type="match status" value="1"/>
</dbReference>
<evidence type="ECO:0000313" key="2">
    <source>
        <dbReference type="EMBL" id="PVE47366.1"/>
    </source>
</evidence>
<protein>
    <submittedName>
        <fullName evidence="2">Glutathione S-transferase</fullName>
    </submittedName>
</protein>
<dbReference type="InterPro" id="IPR036282">
    <property type="entry name" value="Glutathione-S-Trfase_C_sf"/>
</dbReference>
<dbReference type="InterPro" id="IPR004045">
    <property type="entry name" value="Glutathione_S-Trfase_N"/>
</dbReference>
<sequence>MTEAAYDLCLADRAYSSWSLRGWLLFRAFGIETGVTMARLYEPGFARTLARYAPARTVPALRLPEGVVIADSLAIAEELASRHPEAGHWPRDPKARAVARHLTAEMHAGFTALRGHCPMNLRVSYQDCAPPPEVLADLARLETLWAWAREVTGATGPWLCGAYSVADVFFAPVAARIAGYNLPVGPAAQAYVAAHLAHPAFVEWREAGLSDGPDQPFYDRPWPQRPWPMV</sequence>
<keyword evidence="3" id="KW-1185">Reference proteome</keyword>
<dbReference type="PANTHER" id="PTHR42673">
    <property type="entry name" value="MALEYLACETOACETATE ISOMERASE"/>
    <property type="match status" value="1"/>
</dbReference>
<keyword evidence="2" id="KW-0808">Transferase</keyword>
<evidence type="ECO:0000313" key="3">
    <source>
        <dbReference type="Proteomes" id="UP000244810"/>
    </source>
</evidence>
<organism evidence="2 3">
    <name type="scientific">Pararhodobacter aggregans</name>
    <dbReference type="NCBI Taxonomy" id="404875"/>
    <lineage>
        <taxon>Bacteria</taxon>
        <taxon>Pseudomonadati</taxon>
        <taxon>Pseudomonadota</taxon>
        <taxon>Alphaproteobacteria</taxon>
        <taxon>Rhodobacterales</taxon>
        <taxon>Paracoccaceae</taxon>
        <taxon>Pararhodobacter</taxon>
    </lineage>
</organism>
<dbReference type="Pfam" id="PF13409">
    <property type="entry name" value="GST_N_2"/>
    <property type="match status" value="1"/>
</dbReference>
<accession>A0A2T7URW0</accession>
<comment type="caution">
    <text evidence="2">The sequence shown here is derived from an EMBL/GenBank/DDBJ whole genome shotgun (WGS) entry which is preliminary data.</text>
</comment>
<dbReference type="SUPFAM" id="SSF52833">
    <property type="entry name" value="Thioredoxin-like"/>
    <property type="match status" value="1"/>
</dbReference>
<dbReference type="GO" id="GO:0016034">
    <property type="term" value="F:maleylacetoacetate isomerase activity"/>
    <property type="evidence" value="ECO:0007669"/>
    <property type="project" value="TreeGrafter"/>
</dbReference>
<dbReference type="SUPFAM" id="SSF47616">
    <property type="entry name" value="GST C-terminal domain-like"/>
    <property type="match status" value="1"/>
</dbReference>
<dbReference type="GO" id="GO:0004364">
    <property type="term" value="F:glutathione transferase activity"/>
    <property type="evidence" value="ECO:0007669"/>
    <property type="project" value="TreeGrafter"/>
</dbReference>
<dbReference type="EMBL" id="QDDR01000005">
    <property type="protein sequence ID" value="PVE47366.1"/>
    <property type="molecule type" value="Genomic_DNA"/>
</dbReference>
<feature type="domain" description="GST N-terminal" evidence="1">
    <location>
        <begin position="1"/>
        <end position="87"/>
    </location>
</feature>
<dbReference type="CDD" id="cd03194">
    <property type="entry name" value="GST_C_3"/>
    <property type="match status" value="1"/>
</dbReference>
<dbReference type="AlphaFoldDB" id="A0A2T7URW0"/>
<evidence type="ECO:0000259" key="1">
    <source>
        <dbReference type="PROSITE" id="PS50404"/>
    </source>
</evidence>
<dbReference type="RefSeq" id="WP_107753666.1">
    <property type="nucleotide sequence ID" value="NZ_QBKF01000010.1"/>
</dbReference>
<reference evidence="2 3" key="1">
    <citation type="journal article" date="2011" name="Syst. Appl. Microbiol.">
        <title>Defluviimonas denitrificans gen. nov., sp. nov., and Pararhodobacter aggregans gen. nov., sp. nov., non-phototrophic Rhodobacteraceae from the biofilter of a marine aquaculture.</title>
        <authorList>
            <person name="Foesel B.U."/>
            <person name="Drake H.L."/>
            <person name="Schramm A."/>
        </authorList>
    </citation>
    <scope>NUCLEOTIDE SEQUENCE [LARGE SCALE GENOMIC DNA]</scope>
    <source>
        <strain evidence="2 3">D1-19</strain>
    </source>
</reference>